<dbReference type="Gene3D" id="1.10.10.60">
    <property type="entry name" value="Homeodomain-like"/>
    <property type="match status" value="2"/>
</dbReference>
<dbReference type="STRING" id="755732.Fluta_0795"/>
<evidence type="ECO:0000259" key="4">
    <source>
        <dbReference type="PROSITE" id="PS01124"/>
    </source>
</evidence>
<protein>
    <submittedName>
        <fullName evidence="5">Transcriptional regulator, AraC family</fullName>
    </submittedName>
</protein>
<proteinExistence type="predicted"/>
<sequence>MKRLFSTQSLNIFQVELEKWPHAVHTHNFYELILIQEGSGFHMVNDVTFPYKKDDIFLLTPHDYHQFEIQEKTLFTYLKFTEALLDEKNDLLTPNQQSKKTKELLLLARNQTQCIVKSSSDKQFIHLLCRQLLVEFKAPTRFSKQISSELFGAILLVVLRNVVPLSTENFPAYEETAIDRLLYYIRSEIGNSEKISQKALAEFLKMSPNYIGIFVKKHTGNSLQSMITETRLKTAEKLLTQSSISIKEIAVRVGFNDSSHMNKLFQKYRGKNPKSYREKEL</sequence>
<keyword evidence="3" id="KW-0804">Transcription</keyword>
<dbReference type="Pfam" id="PF02311">
    <property type="entry name" value="AraC_binding"/>
    <property type="match status" value="1"/>
</dbReference>
<dbReference type="InterPro" id="IPR009057">
    <property type="entry name" value="Homeodomain-like_sf"/>
</dbReference>
<gene>
    <name evidence="5" type="ordered locus">Fluta_0795</name>
</gene>
<keyword evidence="2" id="KW-0238">DNA-binding</keyword>
<organism evidence="5 6">
    <name type="scientific">Fluviicola taffensis (strain DSM 16823 / NCIMB 13979 / RW262)</name>
    <dbReference type="NCBI Taxonomy" id="755732"/>
    <lineage>
        <taxon>Bacteria</taxon>
        <taxon>Pseudomonadati</taxon>
        <taxon>Bacteroidota</taxon>
        <taxon>Flavobacteriia</taxon>
        <taxon>Flavobacteriales</taxon>
        <taxon>Crocinitomicaceae</taxon>
        <taxon>Fluviicola</taxon>
    </lineage>
</organism>
<reference evidence="5 6" key="1">
    <citation type="journal article" date="2011" name="Stand. Genomic Sci.">
        <title>Complete genome sequence of the gliding freshwater bacterium Fluviicola taffensis type strain (RW262).</title>
        <authorList>
            <person name="Woyke T."/>
            <person name="Chertkov O."/>
            <person name="Lapidus A."/>
            <person name="Nolan M."/>
            <person name="Lucas S."/>
            <person name="Del Rio T.G."/>
            <person name="Tice H."/>
            <person name="Cheng J.F."/>
            <person name="Tapia R."/>
            <person name="Han C."/>
            <person name="Goodwin L."/>
            <person name="Pitluck S."/>
            <person name="Liolios K."/>
            <person name="Pagani I."/>
            <person name="Ivanova N."/>
            <person name="Huntemann M."/>
            <person name="Mavromatis K."/>
            <person name="Mikhailova N."/>
            <person name="Pati A."/>
            <person name="Chen A."/>
            <person name="Palaniappan K."/>
            <person name="Land M."/>
            <person name="Hauser L."/>
            <person name="Brambilla E.M."/>
            <person name="Rohde M."/>
            <person name="Mwirichia R."/>
            <person name="Sikorski J."/>
            <person name="Tindall B.J."/>
            <person name="Goker M."/>
            <person name="Bristow J."/>
            <person name="Eisen J.A."/>
            <person name="Markowitz V."/>
            <person name="Hugenholtz P."/>
            <person name="Klenk H.P."/>
            <person name="Kyrpides N.C."/>
        </authorList>
    </citation>
    <scope>NUCLEOTIDE SEQUENCE [LARGE SCALE GENOMIC DNA]</scope>
    <source>
        <strain evidence="6">DSM 16823 / RW262 / RW262</strain>
    </source>
</reference>
<evidence type="ECO:0000256" key="2">
    <source>
        <dbReference type="ARBA" id="ARBA00023125"/>
    </source>
</evidence>
<dbReference type="HOGENOM" id="CLU_000445_88_3_10"/>
<dbReference type="GO" id="GO:0043565">
    <property type="term" value="F:sequence-specific DNA binding"/>
    <property type="evidence" value="ECO:0007669"/>
    <property type="project" value="InterPro"/>
</dbReference>
<dbReference type="RefSeq" id="WP_013685570.1">
    <property type="nucleotide sequence ID" value="NC_015321.1"/>
</dbReference>
<dbReference type="InterPro" id="IPR037923">
    <property type="entry name" value="HTH-like"/>
</dbReference>
<dbReference type="Pfam" id="PF12833">
    <property type="entry name" value="HTH_18"/>
    <property type="match status" value="1"/>
</dbReference>
<keyword evidence="1" id="KW-0805">Transcription regulation</keyword>
<reference evidence="6" key="2">
    <citation type="submission" date="2011-02" db="EMBL/GenBank/DDBJ databases">
        <title>The complete genome of Fluviicola taffensis DSM 16823.</title>
        <authorList>
            <consortium name="US DOE Joint Genome Institute (JGI-PGF)"/>
            <person name="Lucas S."/>
            <person name="Copeland A."/>
            <person name="Lapidus A."/>
            <person name="Bruce D."/>
            <person name="Goodwin L."/>
            <person name="Pitluck S."/>
            <person name="Kyrpides N."/>
            <person name="Mavromatis K."/>
            <person name="Ivanova N."/>
            <person name="Mikhailova N."/>
            <person name="Pagani I."/>
            <person name="Chertkov O."/>
            <person name="Detter J.C."/>
            <person name="Han C."/>
            <person name="Tapia R."/>
            <person name="Land M."/>
            <person name="Hauser L."/>
            <person name="Markowitz V."/>
            <person name="Cheng J.-F."/>
            <person name="Hugenholtz P."/>
            <person name="Woyke T."/>
            <person name="Wu D."/>
            <person name="Tindall B."/>
            <person name="Pomrenke H.G."/>
            <person name="Brambilla E."/>
            <person name="Klenk H.-P."/>
            <person name="Eisen J.A."/>
        </authorList>
    </citation>
    <scope>NUCLEOTIDE SEQUENCE [LARGE SCALE GENOMIC DNA]</scope>
    <source>
        <strain evidence="6">DSM 16823 / RW262 / RW262</strain>
    </source>
</reference>
<dbReference type="SUPFAM" id="SSF46689">
    <property type="entry name" value="Homeodomain-like"/>
    <property type="match status" value="1"/>
</dbReference>
<evidence type="ECO:0000256" key="1">
    <source>
        <dbReference type="ARBA" id="ARBA00023015"/>
    </source>
</evidence>
<feature type="domain" description="HTH araC/xylS-type" evidence="4">
    <location>
        <begin position="179"/>
        <end position="279"/>
    </location>
</feature>
<name>F2IIU1_FLUTR</name>
<dbReference type="eggNOG" id="COG2207">
    <property type="taxonomic scope" value="Bacteria"/>
</dbReference>
<evidence type="ECO:0000313" key="6">
    <source>
        <dbReference type="Proteomes" id="UP000007463"/>
    </source>
</evidence>
<dbReference type="PROSITE" id="PS01124">
    <property type="entry name" value="HTH_ARAC_FAMILY_2"/>
    <property type="match status" value="1"/>
</dbReference>
<dbReference type="InterPro" id="IPR014710">
    <property type="entry name" value="RmlC-like_jellyroll"/>
</dbReference>
<keyword evidence="6" id="KW-1185">Reference proteome</keyword>
<dbReference type="InterPro" id="IPR003313">
    <property type="entry name" value="AraC-bd"/>
</dbReference>
<dbReference type="PANTHER" id="PTHR43280:SF34">
    <property type="entry name" value="ARAC-FAMILY TRANSCRIPTIONAL REGULATOR"/>
    <property type="match status" value="1"/>
</dbReference>
<dbReference type="Gene3D" id="2.60.120.10">
    <property type="entry name" value="Jelly Rolls"/>
    <property type="match status" value="1"/>
</dbReference>
<dbReference type="EMBL" id="CP002542">
    <property type="protein sequence ID" value="AEA42798.1"/>
    <property type="molecule type" value="Genomic_DNA"/>
</dbReference>
<evidence type="ECO:0000256" key="3">
    <source>
        <dbReference type="ARBA" id="ARBA00023163"/>
    </source>
</evidence>
<accession>F2IIU1</accession>
<dbReference type="SMART" id="SM00342">
    <property type="entry name" value="HTH_ARAC"/>
    <property type="match status" value="1"/>
</dbReference>
<evidence type="ECO:0000313" key="5">
    <source>
        <dbReference type="EMBL" id="AEA42798.1"/>
    </source>
</evidence>
<dbReference type="AlphaFoldDB" id="F2IIU1"/>
<dbReference type="GO" id="GO:0003700">
    <property type="term" value="F:DNA-binding transcription factor activity"/>
    <property type="evidence" value="ECO:0007669"/>
    <property type="project" value="InterPro"/>
</dbReference>
<dbReference type="PANTHER" id="PTHR43280">
    <property type="entry name" value="ARAC-FAMILY TRANSCRIPTIONAL REGULATOR"/>
    <property type="match status" value="1"/>
</dbReference>
<dbReference type="KEGG" id="fte:Fluta_0795"/>
<dbReference type="Proteomes" id="UP000007463">
    <property type="component" value="Chromosome"/>
</dbReference>
<dbReference type="InterPro" id="IPR018060">
    <property type="entry name" value="HTH_AraC"/>
</dbReference>
<dbReference type="SUPFAM" id="SSF51215">
    <property type="entry name" value="Regulatory protein AraC"/>
    <property type="match status" value="1"/>
</dbReference>
<dbReference type="OrthoDB" id="636258at2"/>